<dbReference type="RefSeq" id="XP_033602750.1">
    <property type="nucleotide sequence ID" value="XM_033745307.1"/>
</dbReference>
<feature type="domain" description="Rhodopsin" evidence="7">
    <location>
        <begin position="42"/>
        <end position="288"/>
    </location>
</feature>
<evidence type="ECO:0000256" key="5">
    <source>
        <dbReference type="ARBA" id="ARBA00038359"/>
    </source>
</evidence>
<evidence type="ECO:0000313" key="8">
    <source>
        <dbReference type="EMBL" id="KAF2760299.1"/>
    </source>
</evidence>
<reference evidence="8" key="1">
    <citation type="journal article" date="2020" name="Stud. Mycol.">
        <title>101 Dothideomycetes genomes: a test case for predicting lifestyles and emergence of pathogens.</title>
        <authorList>
            <person name="Haridas S."/>
            <person name="Albert R."/>
            <person name="Binder M."/>
            <person name="Bloem J."/>
            <person name="Labutti K."/>
            <person name="Salamov A."/>
            <person name="Andreopoulos B."/>
            <person name="Baker S."/>
            <person name="Barry K."/>
            <person name="Bills G."/>
            <person name="Bluhm B."/>
            <person name="Cannon C."/>
            <person name="Castanera R."/>
            <person name="Culley D."/>
            <person name="Daum C."/>
            <person name="Ezra D."/>
            <person name="Gonzalez J."/>
            <person name="Henrissat B."/>
            <person name="Kuo A."/>
            <person name="Liang C."/>
            <person name="Lipzen A."/>
            <person name="Lutzoni F."/>
            <person name="Magnuson J."/>
            <person name="Mondo S."/>
            <person name="Nolan M."/>
            <person name="Ohm R."/>
            <person name="Pangilinan J."/>
            <person name="Park H.-J."/>
            <person name="Ramirez L."/>
            <person name="Alfaro M."/>
            <person name="Sun H."/>
            <person name="Tritt A."/>
            <person name="Yoshinaga Y."/>
            <person name="Zwiers L.-H."/>
            <person name="Turgeon B."/>
            <person name="Goodwin S."/>
            <person name="Spatafora J."/>
            <person name="Crous P."/>
            <person name="Grigoriev I."/>
        </authorList>
    </citation>
    <scope>NUCLEOTIDE SEQUENCE</scope>
    <source>
        <strain evidence="8">CBS 121739</strain>
    </source>
</reference>
<gene>
    <name evidence="8" type="ORF">EJ05DRAFT_484048</name>
</gene>
<dbReference type="InterPro" id="IPR049326">
    <property type="entry name" value="Rhodopsin_dom_fungi"/>
</dbReference>
<comment type="similarity">
    <text evidence="5">Belongs to the SAT4 family.</text>
</comment>
<protein>
    <recommendedName>
        <fullName evidence="7">Rhodopsin domain-containing protein</fullName>
    </recommendedName>
</protein>
<feature type="transmembrane region" description="Helical" evidence="6">
    <location>
        <begin position="58"/>
        <end position="79"/>
    </location>
</feature>
<dbReference type="Pfam" id="PF20684">
    <property type="entry name" value="Fung_rhodopsin"/>
    <property type="match status" value="1"/>
</dbReference>
<keyword evidence="4 6" id="KW-0472">Membrane</keyword>
<keyword evidence="2 6" id="KW-0812">Transmembrane</keyword>
<evidence type="ECO:0000259" key="7">
    <source>
        <dbReference type="Pfam" id="PF20684"/>
    </source>
</evidence>
<feature type="transmembrane region" description="Helical" evidence="6">
    <location>
        <begin position="225"/>
        <end position="246"/>
    </location>
</feature>
<organism evidence="8 9">
    <name type="scientific">Pseudovirgaria hyperparasitica</name>
    <dbReference type="NCBI Taxonomy" id="470096"/>
    <lineage>
        <taxon>Eukaryota</taxon>
        <taxon>Fungi</taxon>
        <taxon>Dikarya</taxon>
        <taxon>Ascomycota</taxon>
        <taxon>Pezizomycotina</taxon>
        <taxon>Dothideomycetes</taxon>
        <taxon>Dothideomycetes incertae sedis</taxon>
        <taxon>Acrospermales</taxon>
        <taxon>Acrospermaceae</taxon>
        <taxon>Pseudovirgaria</taxon>
    </lineage>
</organism>
<accession>A0A6A6WDP1</accession>
<proteinExistence type="inferred from homology"/>
<sequence>MLVPPTTPARQSLIDHAGRIDKVPFVVTLWVTCALGTFAAMMRLVLRLRVRHRFSLDDYLIIFATSTAMAMNVTMFYFVETIFLVEAINVYGIVPTPEERAPLLNGVYWRHIVLSLSWTAICTIKFSFLAFFKDLVHGVSRHITRFYWATAVLVFLCYGFCLSQSFILCPYFGDDRRKCFPDSPRAISIAANTIAACLDIISDAMIVAIPILVLRKARMAKKQKLAIAAFLCLSITMIIIALIRVAGADYVSIRNKHDFDTTWQAFWQHIETNLAVFMGSVMMMRSIFITVIAEHSKGSKDGSKSATGSLVRSWMFASKSRNTIDVGHVDPPMELRRASYARNSTNSSRSLVPKHASLSAGFNQPATIAEMPPVEMYDDDYHSFKRQDKESLRSFSQWDFDFNSLHTTLEPGMAGSQGHIRTNLDAIPDAQVRKDRTYYYPPSSDSPV</sequence>
<feature type="transmembrane region" description="Helical" evidence="6">
    <location>
        <begin position="274"/>
        <end position="293"/>
    </location>
</feature>
<evidence type="ECO:0000256" key="6">
    <source>
        <dbReference type="SAM" id="Phobius"/>
    </source>
</evidence>
<feature type="transmembrane region" description="Helical" evidence="6">
    <location>
        <begin position="187"/>
        <end position="213"/>
    </location>
</feature>
<dbReference type="OrthoDB" id="444631at2759"/>
<dbReference type="GO" id="GO:0016020">
    <property type="term" value="C:membrane"/>
    <property type="evidence" value="ECO:0007669"/>
    <property type="project" value="UniProtKB-SubCell"/>
</dbReference>
<dbReference type="PANTHER" id="PTHR33048">
    <property type="entry name" value="PTH11-LIKE INTEGRAL MEMBRANE PROTEIN (AFU_ORTHOLOGUE AFUA_5G11245)"/>
    <property type="match status" value="1"/>
</dbReference>
<evidence type="ECO:0000256" key="1">
    <source>
        <dbReference type="ARBA" id="ARBA00004141"/>
    </source>
</evidence>
<feature type="transmembrane region" description="Helical" evidence="6">
    <location>
        <begin position="108"/>
        <end position="132"/>
    </location>
</feature>
<dbReference type="EMBL" id="ML996568">
    <property type="protein sequence ID" value="KAF2760299.1"/>
    <property type="molecule type" value="Genomic_DNA"/>
</dbReference>
<keyword evidence="3 6" id="KW-1133">Transmembrane helix</keyword>
<dbReference type="PANTHER" id="PTHR33048:SF92">
    <property type="entry name" value="INTEGRAL MEMBRANE PROTEIN"/>
    <property type="match status" value="1"/>
</dbReference>
<feature type="transmembrane region" description="Helical" evidence="6">
    <location>
        <begin position="25"/>
        <end position="46"/>
    </location>
</feature>
<evidence type="ECO:0000256" key="3">
    <source>
        <dbReference type="ARBA" id="ARBA00022989"/>
    </source>
</evidence>
<keyword evidence="9" id="KW-1185">Reference proteome</keyword>
<dbReference type="InterPro" id="IPR052337">
    <property type="entry name" value="SAT4-like"/>
</dbReference>
<feature type="transmembrane region" description="Helical" evidence="6">
    <location>
        <begin position="144"/>
        <end position="167"/>
    </location>
</feature>
<dbReference type="Proteomes" id="UP000799437">
    <property type="component" value="Unassembled WGS sequence"/>
</dbReference>
<dbReference type="AlphaFoldDB" id="A0A6A6WDP1"/>
<name>A0A6A6WDP1_9PEZI</name>
<comment type="subcellular location">
    <subcellularLocation>
        <location evidence="1">Membrane</location>
        <topology evidence="1">Multi-pass membrane protein</topology>
    </subcellularLocation>
</comment>
<evidence type="ECO:0000313" key="9">
    <source>
        <dbReference type="Proteomes" id="UP000799437"/>
    </source>
</evidence>
<evidence type="ECO:0000256" key="4">
    <source>
        <dbReference type="ARBA" id="ARBA00023136"/>
    </source>
</evidence>
<evidence type="ECO:0000256" key="2">
    <source>
        <dbReference type="ARBA" id="ARBA00022692"/>
    </source>
</evidence>
<dbReference type="GeneID" id="54486361"/>